<name>A0A2G8JYN8_STIJA</name>
<dbReference type="AlphaFoldDB" id="A0A2G8JYN8"/>
<dbReference type="SMART" id="SM00320">
    <property type="entry name" value="WD40"/>
    <property type="match status" value="7"/>
</dbReference>
<dbReference type="CDD" id="cd00200">
    <property type="entry name" value="WD40"/>
    <property type="match status" value="1"/>
</dbReference>
<feature type="region of interest" description="Disordered" evidence="6">
    <location>
        <begin position="987"/>
        <end position="1132"/>
    </location>
</feature>
<keyword evidence="1 4" id="KW-0728">SH3 domain</keyword>
<feature type="compositionally biased region" description="Basic and acidic residues" evidence="6">
    <location>
        <begin position="123"/>
        <end position="134"/>
    </location>
</feature>
<evidence type="ECO:0000256" key="3">
    <source>
        <dbReference type="ARBA" id="ARBA00022737"/>
    </source>
</evidence>
<feature type="compositionally biased region" description="Basic residues" evidence="6">
    <location>
        <begin position="72"/>
        <end position="83"/>
    </location>
</feature>
<feature type="compositionally biased region" description="Polar residues" evidence="6">
    <location>
        <begin position="911"/>
        <end position="925"/>
    </location>
</feature>
<dbReference type="Gene3D" id="2.30.30.40">
    <property type="entry name" value="SH3 Domains"/>
    <property type="match status" value="1"/>
</dbReference>
<protein>
    <submittedName>
        <fullName evidence="8">Putative jouberin-like</fullName>
    </submittedName>
</protein>
<dbReference type="PROSITE" id="PS50082">
    <property type="entry name" value="WD_REPEATS_2"/>
    <property type="match status" value="3"/>
</dbReference>
<dbReference type="InterPro" id="IPR015943">
    <property type="entry name" value="WD40/YVTN_repeat-like_dom_sf"/>
</dbReference>
<evidence type="ECO:0000256" key="4">
    <source>
        <dbReference type="PROSITE-ProRule" id="PRU00192"/>
    </source>
</evidence>
<proteinExistence type="predicted"/>
<feature type="compositionally biased region" description="Basic and acidic residues" evidence="6">
    <location>
        <begin position="184"/>
        <end position="194"/>
    </location>
</feature>
<feature type="compositionally biased region" description="Acidic residues" evidence="6">
    <location>
        <begin position="151"/>
        <end position="166"/>
    </location>
</feature>
<dbReference type="Pfam" id="PF07653">
    <property type="entry name" value="SH3_2"/>
    <property type="match status" value="1"/>
</dbReference>
<dbReference type="PANTHER" id="PTHR44499">
    <property type="entry name" value="JOUBERIN"/>
    <property type="match status" value="1"/>
</dbReference>
<dbReference type="InterPro" id="IPR036028">
    <property type="entry name" value="SH3-like_dom_sf"/>
</dbReference>
<evidence type="ECO:0000256" key="5">
    <source>
        <dbReference type="PROSITE-ProRule" id="PRU00221"/>
    </source>
</evidence>
<dbReference type="PROSITE" id="PS50002">
    <property type="entry name" value="SH3"/>
    <property type="match status" value="1"/>
</dbReference>
<feature type="compositionally biased region" description="Polar residues" evidence="6">
    <location>
        <begin position="1086"/>
        <end position="1098"/>
    </location>
</feature>
<dbReference type="PROSITE" id="PS00678">
    <property type="entry name" value="WD_REPEATS_1"/>
    <property type="match status" value="1"/>
</dbReference>
<feature type="domain" description="SH3" evidence="7">
    <location>
        <begin position="921"/>
        <end position="982"/>
    </location>
</feature>
<feature type="compositionally biased region" description="Polar residues" evidence="6">
    <location>
        <begin position="1020"/>
        <end position="1031"/>
    </location>
</feature>
<dbReference type="GO" id="GO:0044458">
    <property type="term" value="P:motile cilium assembly"/>
    <property type="evidence" value="ECO:0007669"/>
    <property type="project" value="TreeGrafter"/>
</dbReference>
<feature type="region of interest" description="Disordered" evidence="6">
    <location>
        <begin position="911"/>
        <end position="935"/>
    </location>
</feature>
<evidence type="ECO:0000313" key="9">
    <source>
        <dbReference type="Proteomes" id="UP000230750"/>
    </source>
</evidence>
<dbReference type="PANTHER" id="PTHR44499:SF1">
    <property type="entry name" value="JOUBERIN"/>
    <property type="match status" value="1"/>
</dbReference>
<dbReference type="Pfam" id="PF00400">
    <property type="entry name" value="WD40"/>
    <property type="match status" value="4"/>
</dbReference>
<dbReference type="Proteomes" id="UP000230750">
    <property type="component" value="Unassembled WGS sequence"/>
</dbReference>
<feature type="repeat" description="WD" evidence="5">
    <location>
        <begin position="661"/>
        <end position="693"/>
    </location>
</feature>
<dbReference type="SUPFAM" id="SSF50978">
    <property type="entry name" value="WD40 repeat-like"/>
    <property type="match status" value="1"/>
</dbReference>
<evidence type="ECO:0000259" key="7">
    <source>
        <dbReference type="PROSITE" id="PS50002"/>
    </source>
</evidence>
<evidence type="ECO:0000313" key="8">
    <source>
        <dbReference type="EMBL" id="PIK40834.1"/>
    </source>
</evidence>
<dbReference type="Gene3D" id="2.130.10.10">
    <property type="entry name" value="YVTN repeat-like/Quinoprotein amine dehydrogenase"/>
    <property type="match status" value="1"/>
</dbReference>
<feature type="compositionally biased region" description="Basic residues" evidence="6">
    <location>
        <begin position="171"/>
        <end position="183"/>
    </location>
</feature>
<feature type="compositionally biased region" description="Basic and acidic residues" evidence="6">
    <location>
        <begin position="1075"/>
        <end position="1085"/>
    </location>
</feature>
<dbReference type="InterPro" id="IPR052803">
    <property type="entry name" value="Cilium-Associated_Jouberin"/>
</dbReference>
<keyword evidence="3" id="KW-0677">Repeat</keyword>
<gene>
    <name evidence="8" type="ORF">BSL78_22322</name>
</gene>
<dbReference type="InterPro" id="IPR001452">
    <property type="entry name" value="SH3_domain"/>
</dbReference>
<dbReference type="OrthoDB" id="2096344at2759"/>
<feature type="repeat" description="WD" evidence="5">
    <location>
        <begin position="571"/>
        <end position="612"/>
    </location>
</feature>
<keyword evidence="9" id="KW-1185">Reference proteome</keyword>
<keyword evidence="2 5" id="KW-0853">WD repeat</keyword>
<accession>A0A2G8JYN8</accession>
<dbReference type="InterPro" id="IPR001680">
    <property type="entry name" value="WD40_rpt"/>
</dbReference>
<dbReference type="STRING" id="307972.A0A2G8JYN8"/>
<dbReference type="SUPFAM" id="SSF50044">
    <property type="entry name" value="SH3-domain"/>
    <property type="match status" value="1"/>
</dbReference>
<reference evidence="8 9" key="1">
    <citation type="journal article" date="2017" name="PLoS Biol.">
        <title>The sea cucumber genome provides insights into morphological evolution and visceral regeneration.</title>
        <authorList>
            <person name="Zhang X."/>
            <person name="Sun L."/>
            <person name="Yuan J."/>
            <person name="Sun Y."/>
            <person name="Gao Y."/>
            <person name="Zhang L."/>
            <person name="Li S."/>
            <person name="Dai H."/>
            <person name="Hamel J.F."/>
            <person name="Liu C."/>
            <person name="Yu Y."/>
            <person name="Liu S."/>
            <person name="Lin W."/>
            <person name="Guo K."/>
            <person name="Jin S."/>
            <person name="Xu P."/>
            <person name="Storey K.B."/>
            <person name="Huan P."/>
            <person name="Zhang T."/>
            <person name="Zhou Y."/>
            <person name="Zhang J."/>
            <person name="Lin C."/>
            <person name="Li X."/>
            <person name="Xing L."/>
            <person name="Huo D."/>
            <person name="Sun M."/>
            <person name="Wang L."/>
            <person name="Mercier A."/>
            <person name="Li F."/>
            <person name="Yang H."/>
            <person name="Xiang J."/>
        </authorList>
    </citation>
    <scope>NUCLEOTIDE SEQUENCE [LARGE SCALE GENOMIC DNA]</scope>
    <source>
        <strain evidence="8">Shaxun</strain>
        <tissue evidence="8">Muscle</tissue>
    </source>
</reference>
<organism evidence="8 9">
    <name type="scientific">Stichopus japonicus</name>
    <name type="common">Sea cucumber</name>
    <dbReference type="NCBI Taxonomy" id="307972"/>
    <lineage>
        <taxon>Eukaryota</taxon>
        <taxon>Metazoa</taxon>
        <taxon>Echinodermata</taxon>
        <taxon>Eleutherozoa</taxon>
        <taxon>Echinozoa</taxon>
        <taxon>Holothuroidea</taxon>
        <taxon>Aspidochirotacea</taxon>
        <taxon>Aspidochirotida</taxon>
        <taxon>Stichopodidae</taxon>
        <taxon>Apostichopus</taxon>
    </lineage>
</organism>
<evidence type="ECO:0000256" key="6">
    <source>
        <dbReference type="SAM" id="MobiDB-lite"/>
    </source>
</evidence>
<evidence type="ECO:0000256" key="2">
    <source>
        <dbReference type="ARBA" id="ARBA00022574"/>
    </source>
</evidence>
<feature type="compositionally biased region" description="Basic residues" evidence="6">
    <location>
        <begin position="1119"/>
        <end position="1132"/>
    </location>
</feature>
<dbReference type="SMART" id="SM00326">
    <property type="entry name" value="SH3"/>
    <property type="match status" value="1"/>
</dbReference>
<feature type="region of interest" description="Disordered" evidence="6">
    <location>
        <begin position="65"/>
        <end position="93"/>
    </location>
</feature>
<dbReference type="GO" id="GO:0036064">
    <property type="term" value="C:ciliary basal body"/>
    <property type="evidence" value="ECO:0007669"/>
    <property type="project" value="TreeGrafter"/>
</dbReference>
<dbReference type="PROSITE" id="PS50294">
    <property type="entry name" value="WD_REPEATS_REGION"/>
    <property type="match status" value="3"/>
</dbReference>
<sequence length="1132" mass="127499">MTFRFPTVDIPASNCFKDVQDIRLLKAVFCFHGLKPWFIPNLQGCPSEPPEVQNTSLDSILRAALEDTQKNSKTKKGTKKKRKKNEDADLDDNTVLESLRQSAELVKNADDSVLLANTYNEQDSPRFSKNETNARRRKLPPKKGNENMGYVDDEEENRPQEEDAEDERPTSKGKKVKKKKKPSMNHEDAVDESKGPLSLSELEQTPQKQKRKKKKVNKSEEDGETKEENEVDGGGGEEEERPEEAIRKKKKKRKKASTDESLGPSPPVDDGRIFCVTIHRSDRLKTDLYVRHPLVRVHIVDMSTGAAVKKSSKERPVTSFFENHNENVDFIMPVLTQPFDFKQRKSLIPKWEEQLVFNESFLHLVSTSENAPKIILFFEILDFVSMNVINLNPKMLKEDGAWHRIAWGFLKLIGSNGEPNAEKKVRLQLFHPPFAFKAKPNQVDVYQWWLNCPRQAYPSTLYVTVKPMQPPENVEPSSRSLYAIQKDGLCGKGRTGWEIGHQVIPTTWSRLRGQMCRVPNKPTLSIAGDRKGCYVLRFSPNGRALACGCKDKDGYPIVLYEIPSGRFKSQFPGHFGIIYDLVWSSDGDRLLSASSDGTARIWNLDTPESSAEKVFPHPAFVYCARFHPKADTFLATGGYDHLIRVWSTESTSQTGELYQELGGHKGFVNALVFAKDGLSMYSGDSTGTIVVWNCIVNRDLEEWSLSRVVQQEELENVPINSLQIHPSGRRLLVHGRDNNIRMMDLRLFNIMQRYVGALNFREHLRSTLSACGSFVFCGSEDGQAYVWNTDTGDQVASYTTLGYQFPVCDITYHPYDHMVAFCSRGESHPVEIFIYDSKYPQLNYLSRGLLAEAADQTAQINEDASRSLASVMETRKLINQEVAQQKTERLERVKAKLASVMAGTPGSSRFRSGHYQSGYSRSGTPTIGLKTGSGAQRSDELNIIEGDVIKVLHEDNDNWWMGELENGDQGYFPANYVEDLSGTRQTGIQPKASVGFDENDNGLAASAKSQGSRDRKKNPRGTSSSHFSAVTTKDGDLKILSGPEDSEIESTTKSQTAKKSKRKKQAHSSGLPSGSKKDTNLRKSLLETNFQKGSQSLEFSGRDEEPRSSSTDAEMQLDRRRKKKKNHAEREV</sequence>
<dbReference type="PRINTS" id="PR00452">
    <property type="entry name" value="SH3DOMAIN"/>
</dbReference>
<feature type="compositionally biased region" description="Acidic residues" evidence="6">
    <location>
        <begin position="221"/>
        <end position="242"/>
    </location>
</feature>
<feature type="repeat" description="WD" evidence="5">
    <location>
        <begin position="614"/>
        <end position="656"/>
    </location>
</feature>
<dbReference type="InterPro" id="IPR036322">
    <property type="entry name" value="WD40_repeat_dom_sf"/>
</dbReference>
<comment type="caution">
    <text evidence="8">The sequence shown here is derived from an EMBL/GenBank/DDBJ whole genome shotgun (WGS) entry which is preliminary data.</text>
</comment>
<evidence type="ECO:0000256" key="1">
    <source>
        <dbReference type="ARBA" id="ARBA00022443"/>
    </source>
</evidence>
<dbReference type="EMBL" id="MRZV01001080">
    <property type="protein sequence ID" value="PIK40834.1"/>
    <property type="molecule type" value="Genomic_DNA"/>
</dbReference>
<feature type="region of interest" description="Disordered" evidence="6">
    <location>
        <begin position="117"/>
        <end position="272"/>
    </location>
</feature>
<dbReference type="InterPro" id="IPR019775">
    <property type="entry name" value="WD40_repeat_CS"/>
</dbReference>
<feature type="compositionally biased region" description="Basic residues" evidence="6">
    <location>
        <begin position="1056"/>
        <end position="1066"/>
    </location>
</feature>